<dbReference type="Gene3D" id="3.90.79.10">
    <property type="entry name" value="Nucleoside Triphosphate Pyrophosphohydrolase"/>
    <property type="match status" value="1"/>
</dbReference>
<dbReference type="SUPFAM" id="SSF55811">
    <property type="entry name" value="Nudix"/>
    <property type="match status" value="1"/>
</dbReference>
<sequence length="174" mass="18828">MMPTPDFILELRKHIGHATLPLSGVTAIVENAQGKVLMGKRSDTGRWALVSGVCEPGEQPADTVVREIKEETGVDAKVSALVSVINADTATVHANGDYAQYMDHLFLCELDPQGNTQAFVGDEESLSVGWFSPDDLPDPITASSVERLGLLKHFRSLEEQGKGHTLFMLAGQLQ</sequence>
<gene>
    <name evidence="4" type="ORF">BITS_0330</name>
</gene>
<name>A0A087EJR7_9BIFI</name>
<dbReference type="PANTHER" id="PTHR43046">
    <property type="entry name" value="GDP-MANNOSE MANNOSYL HYDROLASE"/>
    <property type="match status" value="1"/>
</dbReference>
<accession>A0A087EJR7</accession>
<dbReference type="PANTHER" id="PTHR43046:SF16">
    <property type="entry name" value="ADP-RIBOSE PYROPHOSPHATASE YJHB-RELATED"/>
    <property type="match status" value="1"/>
</dbReference>
<dbReference type="InterPro" id="IPR000086">
    <property type="entry name" value="NUDIX_hydrolase_dom"/>
</dbReference>
<evidence type="ECO:0000259" key="3">
    <source>
        <dbReference type="PROSITE" id="PS51462"/>
    </source>
</evidence>
<evidence type="ECO:0000313" key="4">
    <source>
        <dbReference type="EMBL" id="KFJ08018.1"/>
    </source>
</evidence>
<dbReference type="PROSITE" id="PS00893">
    <property type="entry name" value="NUDIX_BOX"/>
    <property type="match status" value="1"/>
</dbReference>
<dbReference type="STRING" id="356829.BITS_0330"/>
<comment type="caution">
    <text evidence="4">The sequence shown here is derived from an EMBL/GenBank/DDBJ whole genome shotgun (WGS) entry which is preliminary data.</text>
</comment>
<comment type="cofactor">
    <cofactor evidence="1">
        <name>Mg(2+)</name>
        <dbReference type="ChEBI" id="CHEBI:18420"/>
    </cofactor>
</comment>
<dbReference type="EMBL" id="JGZU01000003">
    <property type="protein sequence ID" value="KFJ08018.1"/>
    <property type="molecule type" value="Genomic_DNA"/>
</dbReference>
<dbReference type="InterPro" id="IPR020084">
    <property type="entry name" value="NUDIX_hydrolase_CS"/>
</dbReference>
<evidence type="ECO:0000256" key="1">
    <source>
        <dbReference type="ARBA" id="ARBA00001946"/>
    </source>
</evidence>
<reference evidence="4 5" key="1">
    <citation type="submission" date="2014-03" db="EMBL/GenBank/DDBJ databases">
        <title>Genomics of Bifidobacteria.</title>
        <authorList>
            <person name="Ventura M."/>
            <person name="Milani C."/>
            <person name="Lugli G.A."/>
        </authorList>
    </citation>
    <scope>NUCLEOTIDE SEQUENCE [LARGE SCALE GENOMIC DNA]</scope>
    <source>
        <strain evidence="4 5">JCM 13495</strain>
    </source>
</reference>
<evidence type="ECO:0000313" key="5">
    <source>
        <dbReference type="Proteomes" id="UP000029080"/>
    </source>
</evidence>
<dbReference type="Proteomes" id="UP000029080">
    <property type="component" value="Unassembled WGS sequence"/>
</dbReference>
<dbReference type="Pfam" id="PF00293">
    <property type="entry name" value="NUDIX"/>
    <property type="match status" value="1"/>
</dbReference>
<evidence type="ECO:0000256" key="2">
    <source>
        <dbReference type="ARBA" id="ARBA00022801"/>
    </source>
</evidence>
<dbReference type="CDD" id="cd18879">
    <property type="entry name" value="NUDIX_Hydrolase"/>
    <property type="match status" value="1"/>
</dbReference>
<dbReference type="PROSITE" id="PS51462">
    <property type="entry name" value="NUDIX"/>
    <property type="match status" value="1"/>
</dbReference>
<keyword evidence="2" id="KW-0378">Hydrolase</keyword>
<dbReference type="InterPro" id="IPR015797">
    <property type="entry name" value="NUDIX_hydrolase-like_dom_sf"/>
</dbReference>
<dbReference type="AlphaFoldDB" id="A0A087EJR7"/>
<proteinExistence type="predicted"/>
<dbReference type="GO" id="GO:0016787">
    <property type="term" value="F:hydrolase activity"/>
    <property type="evidence" value="ECO:0007669"/>
    <property type="project" value="UniProtKB-KW"/>
</dbReference>
<feature type="domain" description="Nudix hydrolase" evidence="3">
    <location>
        <begin position="20"/>
        <end position="154"/>
    </location>
</feature>
<protein>
    <submittedName>
        <fullName evidence="4">MutT/nudix family protein</fullName>
    </submittedName>
</protein>
<dbReference type="eggNOG" id="COG1051">
    <property type="taxonomic scope" value="Bacteria"/>
</dbReference>
<keyword evidence="5" id="KW-1185">Reference proteome</keyword>
<organism evidence="4 5">
    <name type="scientific">Bifidobacterium tsurumiense</name>
    <dbReference type="NCBI Taxonomy" id="356829"/>
    <lineage>
        <taxon>Bacteria</taxon>
        <taxon>Bacillati</taxon>
        <taxon>Actinomycetota</taxon>
        <taxon>Actinomycetes</taxon>
        <taxon>Bifidobacteriales</taxon>
        <taxon>Bifidobacteriaceae</taxon>
        <taxon>Bifidobacterium</taxon>
    </lineage>
</organism>